<dbReference type="Gene3D" id="3.30.565.60">
    <property type="match status" value="1"/>
</dbReference>
<dbReference type="AlphaFoldDB" id="A0A1H4AC37"/>
<dbReference type="SUPFAM" id="SSF46785">
    <property type="entry name" value="Winged helix' DNA-binding domain"/>
    <property type="match status" value="1"/>
</dbReference>
<dbReference type="OrthoDB" id="1120869at2"/>
<protein>
    <submittedName>
        <fullName evidence="2">ATP-dependent DNA helicase RecG</fullName>
    </submittedName>
</protein>
<dbReference type="InterPro" id="IPR038475">
    <property type="entry name" value="RecG_C_sf"/>
</dbReference>
<dbReference type="Gene3D" id="1.10.10.10">
    <property type="entry name" value="Winged helix-like DNA-binding domain superfamily/Winged helix DNA-binding domain"/>
    <property type="match status" value="1"/>
</dbReference>
<evidence type="ECO:0000313" key="3">
    <source>
        <dbReference type="Proteomes" id="UP000182257"/>
    </source>
</evidence>
<dbReference type="EMBL" id="FNRF01000002">
    <property type="protein sequence ID" value="SEA33487.1"/>
    <property type="molecule type" value="Genomic_DNA"/>
</dbReference>
<dbReference type="InterPro" id="IPR007421">
    <property type="entry name" value="Schlafen_AlbA_2_dom"/>
</dbReference>
<dbReference type="GO" id="GO:0004386">
    <property type="term" value="F:helicase activity"/>
    <property type="evidence" value="ECO:0007669"/>
    <property type="project" value="UniProtKB-KW"/>
</dbReference>
<dbReference type="InterPro" id="IPR038461">
    <property type="entry name" value="Schlafen_AlbA_2_dom_sf"/>
</dbReference>
<accession>A0A1H4AC37</accession>
<dbReference type="PANTHER" id="PTHR30595:SF6">
    <property type="entry name" value="SCHLAFEN ALBA-2 DOMAIN-CONTAINING PROTEIN"/>
    <property type="match status" value="1"/>
</dbReference>
<dbReference type="RefSeq" id="WP_074760631.1">
    <property type="nucleotide sequence ID" value="NZ_FNRF01000002.1"/>
</dbReference>
<gene>
    <name evidence="2" type="ORF">SAMN05216462_1150</name>
</gene>
<keyword evidence="2" id="KW-0067">ATP-binding</keyword>
<dbReference type="InterPro" id="IPR036388">
    <property type="entry name" value="WH-like_DNA-bd_sf"/>
</dbReference>
<dbReference type="Gene3D" id="3.30.950.30">
    <property type="entry name" value="Schlafen, AAA domain"/>
    <property type="match status" value="1"/>
</dbReference>
<keyword evidence="2" id="KW-0378">Hydrolase</keyword>
<dbReference type="Pfam" id="PF04326">
    <property type="entry name" value="SLFN_AlbA_2"/>
    <property type="match status" value="1"/>
</dbReference>
<keyword evidence="2" id="KW-0547">Nucleotide-binding</keyword>
<feature type="domain" description="Schlafen AlbA-2" evidence="1">
    <location>
        <begin position="12"/>
        <end position="126"/>
    </location>
</feature>
<sequence length="477" mass="53706">MTTIQELIAECTAYDYKVALEESKPKSWLKSVSAFANGMGGSLFYGVNNEGIVVGLADVQHVCEAISCKIRDYMDPLPDVEMIPHRIDGMDVLQLKVKSGNYTPYYYVGDGQRIAFIRVGDESLPATSEQMLRLVLKGTNRTYDSLLTDYKVEDNSFAFLANTFKKRTGQEWDKKYLLSFGLVTEEGQLTNAGALFADYSPMSQSRLYCTRWDGKEKGDAINDAEYTGNVLLLLNEAMNFVKSNTKRGWEKLPDGRKNKPEYAERAVLEAMVNHFIHRDYTVMGSEVHLDIYDDRIVVTSPGGMCNGMLIQNLNIADVSSERRNPILANVMAQLDYMEKRGSGLTRICNETKALEGYRDELKPVFKSTPTQFQTIIYANAEEEVGVNDVTKDVGKDVVKELSERQIVILKMLSLNSRISAKAMSEKMSEKNLNVERTIERDLAKLKKLGILTRKGGRKDGEWVLTDLGKSVFDKLTK</sequence>
<keyword evidence="2" id="KW-0347">Helicase</keyword>
<name>A0A1H4AC37_XYLRU</name>
<evidence type="ECO:0000313" key="2">
    <source>
        <dbReference type="EMBL" id="SEA33487.1"/>
    </source>
</evidence>
<dbReference type="Pfam" id="PF13749">
    <property type="entry name" value="HATPase_c_4"/>
    <property type="match status" value="1"/>
</dbReference>
<proteinExistence type="predicted"/>
<dbReference type="InterPro" id="IPR036390">
    <property type="entry name" value="WH_DNA-bd_sf"/>
</dbReference>
<dbReference type="PANTHER" id="PTHR30595">
    <property type="entry name" value="GLPR-RELATED TRANSCRIPTIONAL REPRESSOR"/>
    <property type="match status" value="1"/>
</dbReference>
<reference evidence="2 3" key="1">
    <citation type="submission" date="2016-10" db="EMBL/GenBank/DDBJ databases">
        <authorList>
            <person name="de Groot N.N."/>
        </authorList>
    </citation>
    <scope>NUCLEOTIDE SEQUENCE [LARGE SCALE GENOMIC DNA]</scope>
    <source>
        <strain evidence="2 3">D31d</strain>
    </source>
</reference>
<evidence type="ECO:0000259" key="1">
    <source>
        <dbReference type="Pfam" id="PF04326"/>
    </source>
</evidence>
<organism evidence="2 3">
    <name type="scientific">Xylanibacter ruminicola</name>
    <name type="common">Prevotella ruminicola</name>
    <dbReference type="NCBI Taxonomy" id="839"/>
    <lineage>
        <taxon>Bacteria</taxon>
        <taxon>Pseudomonadati</taxon>
        <taxon>Bacteroidota</taxon>
        <taxon>Bacteroidia</taxon>
        <taxon>Bacteroidales</taxon>
        <taxon>Prevotellaceae</taxon>
        <taxon>Xylanibacter</taxon>
    </lineage>
</organism>
<dbReference type="Proteomes" id="UP000182257">
    <property type="component" value="Unassembled WGS sequence"/>
</dbReference>